<protein>
    <submittedName>
        <fullName evidence="6">Duf636 domain protein</fullName>
    </submittedName>
</protein>
<evidence type="ECO:0000256" key="1">
    <source>
        <dbReference type="ARBA" id="ARBA00005495"/>
    </source>
</evidence>
<evidence type="ECO:0000259" key="5">
    <source>
        <dbReference type="PROSITE" id="PS51891"/>
    </source>
</evidence>
<evidence type="ECO:0000313" key="7">
    <source>
        <dbReference type="Proteomes" id="UP000434172"/>
    </source>
</evidence>
<name>A0A8H3ZU17_9PEZI</name>
<dbReference type="GO" id="GO:0016846">
    <property type="term" value="F:carbon-sulfur lyase activity"/>
    <property type="evidence" value="ECO:0007669"/>
    <property type="project" value="InterPro"/>
</dbReference>
<feature type="domain" description="CENP-V/GFA" evidence="5">
    <location>
        <begin position="2"/>
        <end position="124"/>
    </location>
</feature>
<comment type="similarity">
    <text evidence="1">Belongs to the Gfa family.</text>
</comment>
<keyword evidence="3" id="KW-0862">Zinc</keyword>
<dbReference type="InterPro" id="IPR006913">
    <property type="entry name" value="CENP-V/GFA"/>
</dbReference>
<proteinExistence type="inferred from homology"/>
<evidence type="ECO:0000256" key="2">
    <source>
        <dbReference type="ARBA" id="ARBA00022723"/>
    </source>
</evidence>
<dbReference type="Pfam" id="PF04828">
    <property type="entry name" value="GFA"/>
    <property type="match status" value="1"/>
</dbReference>
<dbReference type="Gene3D" id="3.90.1590.10">
    <property type="entry name" value="glutathione-dependent formaldehyde- activating enzyme (gfa)"/>
    <property type="match status" value="1"/>
</dbReference>
<dbReference type="GO" id="GO:0046872">
    <property type="term" value="F:metal ion binding"/>
    <property type="evidence" value="ECO:0007669"/>
    <property type="project" value="UniProtKB-KW"/>
</dbReference>
<sequence length="138" mass="14746">MTSGSCLCGAAKVTIKGDPLAVAMCHCLDCRKTSGSAFAINWVVPASRLSVTDGASLKEFTAPALSGNPVTNHFCGSCGTTLWRDGPKTQGLCYVKAGVLDDSDAVNMRKPSAEIFTTRRIEWMKPMEGALQKKELME</sequence>
<gene>
    <name evidence="6" type="ORF">GQ607_009181</name>
</gene>
<organism evidence="6 7">
    <name type="scientific">Colletotrichum asianum</name>
    <dbReference type="NCBI Taxonomy" id="702518"/>
    <lineage>
        <taxon>Eukaryota</taxon>
        <taxon>Fungi</taxon>
        <taxon>Dikarya</taxon>
        <taxon>Ascomycota</taxon>
        <taxon>Pezizomycotina</taxon>
        <taxon>Sordariomycetes</taxon>
        <taxon>Hypocreomycetidae</taxon>
        <taxon>Glomerellales</taxon>
        <taxon>Glomerellaceae</taxon>
        <taxon>Colletotrichum</taxon>
        <taxon>Colletotrichum gloeosporioides species complex</taxon>
    </lineage>
</organism>
<dbReference type="PROSITE" id="PS51891">
    <property type="entry name" value="CENP_V_GFA"/>
    <property type="match status" value="1"/>
</dbReference>
<dbReference type="PANTHER" id="PTHR33337:SF40">
    <property type="entry name" value="CENP-V_GFA DOMAIN-CONTAINING PROTEIN-RELATED"/>
    <property type="match status" value="1"/>
</dbReference>
<keyword evidence="2" id="KW-0479">Metal-binding</keyword>
<dbReference type="SUPFAM" id="SSF51316">
    <property type="entry name" value="Mss4-like"/>
    <property type="match status" value="1"/>
</dbReference>
<comment type="caution">
    <text evidence="6">The sequence shown here is derived from an EMBL/GenBank/DDBJ whole genome shotgun (WGS) entry which is preliminary data.</text>
</comment>
<evidence type="ECO:0000256" key="3">
    <source>
        <dbReference type="ARBA" id="ARBA00022833"/>
    </source>
</evidence>
<keyword evidence="4" id="KW-0456">Lyase</keyword>
<evidence type="ECO:0000256" key="4">
    <source>
        <dbReference type="ARBA" id="ARBA00023239"/>
    </source>
</evidence>
<accession>A0A8H3ZU17</accession>
<keyword evidence="7" id="KW-1185">Reference proteome</keyword>
<dbReference type="PANTHER" id="PTHR33337">
    <property type="entry name" value="GFA DOMAIN-CONTAINING PROTEIN"/>
    <property type="match status" value="1"/>
</dbReference>
<dbReference type="InterPro" id="IPR011057">
    <property type="entry name" value="Mss4-like_sf"/>
</dbReference>
<dbReference type="OrthoDB" id="428768at2759"/>
<dbReference type="AlphaFoldDB" id="A0A8H3ZU17"/>
<reference evidence="6 7" key="1">
    <citation type="submission" date="2019-12" db="EMBL/GenBank/DDBJ databases">
        <title>A genome sequence resource for the geographically widespread anthracnose pathogen Colletotrichum asianum.</title>
        <authorList>
            <person name="Meng Y."/>
        </authorList>
    </citation>
    <scope>NUCLEOTIDE SEQUENCE [LARGE SCALE GENOMIC DNA]</scope>
    <source>
        <strain evidence="6 7">ICMP 18580</strain>
    </source>
</reference>
<dbReference type="Proteomes" id="UP000434172">
    <property type="component" value="Unassembled WGS sequence"/>
</dbReference>
<dbReference type="EMBL" id="WOWK01000051">
    <property type="protein sequence ID" value="KAF0323500.1"/>
    <property type="molecule type" value="Genomic_DNA"/>
</dbReference>
<evidence type="ECO:0000313" key="6">
    <source>
        <dbReference type="EMBL" id="KAF0323500.1"/>
    </source>
</evidence>